<accession>A0A1E5L2Y4</accession>
<sequence>MRIPNFAVKNPVTTIMIMCLVLILGFVSLTGLQLDLMPNINPPVVAVMTTFSGAGPEEVTDMVTKPIEEIVSTTQGLKSLQSRSSSNSSVVIAQFDWGMDMSEVREDLSSRLGLLQLADGVSKPMIVKFDPTMMPIMQIAVSNGKEIEHVQALVDDVIVPQLQSIAGVASVSVTGGFGEEILVNLDADKLKAHNLTQANIIQLIQGNNLTFPGGVIQEENEKLNLRVIGKLDSIDTLKQLPVSVVPSQEGMKVVSLYEVAEVVIAKTEVSSIARNNGKESLLISIQKEGTANTVSVSNNTKERLDKLQTNYKDLNFVVSNDQGEIVEQAVSNVMTALLFGGIFAVGVILVFLRSLKSTLIVGIAIPFSVVSTFVLMYFSNMTLNIMSLGGLALGVGMLVDNAIVVIENIYRHLAKGKMRKEAAIEGTMEVGSAVTASMLTTLSVFLPIVFVGGLVGDLFKELALTVTFALLSSWAVALTVVPTLAGLLLNSNKVRETKHNKFYRNTIHWVLNNRLVTLFIVMVLLVGSLSLVPKVGTEFLPAQDEGMFSIDVKLPEGTLFDRTLHVVEKIEIEALAMKDIDVVTATIGNDDPFMSSMAGSAENTASITVKLVDAEERSTATERVMKDLEIKVESLKNGAELTFNLSNSMQSMSGAQNTVEVLLLGQDATLIGEYGQELEQRLESITGINSITNSLETGKPEYQFIVDKEAAFKYGLTTYQVASFVNNSLQGKLAGTILGTNVKVQFKDISNSKEAIESLMIATPTGQEVALKDLGEVVRGTGPITIVRENQQQPLIITATFEGESLGDITSKVQKEIESMVSDLQIDTGITTVKLAGGSEMMGDAFGALLLAMVLAIVFVYMVMASQFESLVQPLIIMVSLPLAITGVIVGLLATGSSFGITAFIGIIILIGIVVNNAIVYIDYANQLRNKGYNVKDALVEAGLTRLRPIIMTALTTMLGLLPLAIGAGEGAEMQAPMAIAVIGGLFSSTVLTLVVIPVLYSLTESIKGFRRKWKIVMQKLSESDLEVSVELPK</sequence>
<dbReference type="PANTHER" id="PTHR32063:SF0">
    <property type="entry name" value="SWARMING MOTILITY PROTEIN SWRC"/>
    <property type="match status" value="1"/>
</dbReference>
<dbReference type="SUPFAM" id="SSF82866">
    <property type="entry name" value="Multidrug efflux transporter AcrB transmembrane domain"/>
    <property type="match status" value="2"/>
</dbReference>
<feature type="transmembrane region" description="Helical" evidence="1">
    <location>
        <begin position="875"/>
        <end position="895"/>
    </location>
</feature>
<dbReference type="Gene3D" id="3.30.70.1320">
    <property type="entry name" value="Multidrug efflux transporter AcrB pore domain like"/>
    <property type="match status" value="1"/>
</dbReference>
<feature type="transmembrane region" description="Helical" evidence="1">
    <location>
        <begin position="978"/>
        <end position="1003"/>
    </location>
</feature>
<reference evidence="2 3" key="1">
    <citation type="submission" date="2016-09" db="EMBL/GenBank/DDBJ databases">
        <title>Desulfuribacillus arsenicus sp. nov., an obligately anaerobic, dissimilatory arsenic- and antimonate-reducing bacterium isolated from anoxic sediments.</title>
        <authorList>
            <person name="Abin C.A."/>
            <person name="Hollibaugh J.T."/>
        </authorList>
    </citation>
    <scope>NUCLEOTIDE SEQUENCE [LARGE SCALE GENOMIC DNA]</scope>
    <source>
        <strain evidence="2 3">MLFW-2</strain>
    </source>
</reference>
<feature type="transmembrane region" description="Helical" evidence="1">
    <location>
        <begin position="333"/>
        <end position="352"/>
    </location>
</feature>
<dbReference type="Pfam" id="PF00873">
    <property type="entry name" value="ACR_tran"/>
    <property type="match status" value="1"/>
</dbReference>
<feature type="transmembrane region" description="Helical" evidence="1">
    <location>
        <begin position="430"/>
        <end position="456"/>
    </location>
</feature>
<dbReference type="Proteomes" id="UP000095255">
    <property type="component" value="Unassembled WGS sequence"/>
</dbReference>
<feature type="transmembrane region" description="Helical" evidence="1">
    <location>
        <begin position="947"/>
        <end position="966"/>
    </location>
</feature>
<feature type="transmembrane region" description="Helical" evidence="1">
    <location>
        <begin position="385"/>
        <end position="410"/>
    </location>
</feature>
<keyword evidence="1" id="KW-1133">Transmembrane helix</keyword>
<feature type="transmembrane region" description="Helical" evidence="1">
    <location>
        <begin position="845"/>
        <end position="863"/>
    </location>
</feature>
<dbReference type="RefSeq" id="WP_069703213.1">
    <property type="nucleotide sequence ID" value="NZ_MJAT01000038.1"/>
</dbReference>
<dbReference type="Gene3D" id="3.30.70.1430">
    <property type="entry name" value="Multidrug efflux transporter AcrB pore domain"/>
    <property type="match status" value="2"/>
</dbReference>
<protein>
    <recommendedName>
        <fullName evidence="4">Multidrug ABC transporter</fullName>
    </recommendedName>
</protein>
<feature type="transmembrane region" description="Helical" evidence="1">
    <location>
        <begin position="510"/>
        <end position="532"/>
    </location>
</feature>
<organism evidence="2 3">
    <name type="scientific">Desulfuribacillus stibiiarsenatis</name>
    <dbReference type="NCBI Taxonomy" id="1390249"/>
    <lineage>
        <taxon>Bacteria</taxon>
        <taxon>Bacillati</taxon>
        <taxon>Bacillota</taxon>
        <taxon>Desulfuribacillia</taxon>
        <taxon>Desulfuribacillales</taxon>
        <taxon>Desulfuribacillaceae</taxon>
        <taxon>Desulfuribacillus</taxon>
    </lineage>
</organism>
<feature type="transmembrane region" description="Helical" evidence="1">
    <location>
        <begin position="359"/>
        <end position="379"/>
    </location>
</feature>
<feature type="transmembrane region" description="Helical" evidence="1">
    <location>
        <begin position="901"/>
        <end position="926"/>
    </location>
</feature>
<dbReference type="AlphaFoldDB" id="A0A1E5L2Y4"/>
<feature type="transmembrane region" description="Helical" evidence="1">
    <location>
        <begin position="12"/>
        <end position="32"/>
    </location>
</feature>
<dbReference type="SUPFAM" id="SSF82693">
    <property type="entry name" value="Multidrug efflux transporter AcrB pore domain, PN1, PN2, PC1 and PC2 subdomains"/>
    <property type="match status" value="3"/>
</dbReference>
<keyword evidence="1" id="KW-0812">Transmembrane</keyword>
<dbReference type="EMBL" id="MJAT01000038">
    <property type="protein sequence ID" value="OEH84500.1"/>
    <property type="molecule type" value="Genomic_DNA"/>
</dbReference>
<dbReference type="GO" id="GO:0005886">
    <property type="term" value="C:plasma membrane"/>
    <property type="evidence" value="ECO:0007669"/>
    <property type="project" value="TreeGrafter"/>
</dbReference>
<dbReference type="Gene3D" id="1.20.1640.10">
    <property type="entry name" value="Multidrug efflux transporter AcrB transmembrane domain"/>
    <property type="match status" value="2"/>
</dbReference>
<dbReference type="Gene3D" id="3.30.70.1440">
    <property type="entry name" value="Multidrug efflux transporter AcrB pore domain"/>
    <property type="match status" value="1"/>
</dbReference>
<comment type="caution">
    <text evidence="2">The sequence shown here is derived from an EMBL/GenBank/DDBJ whole genome shotgun (WGS) entry which is preliminary data.</text>
</comment>
<evidence type="ECO:0000256" key="1">
    <source>
        <dbReference type="SAM" id="Phobius"/>
    </source>
</evidence>
<dbReference type="OrthoDB" id="9757876at2"/>
<dbReference type="InterPro" id="IPR027463">
    <property type="entry name" value="AcrB_DN_DC_subdom"/>
</dbReference>
<dbReference type="PRINTS" id="PR00702">
    <property type="entry name" value="ACRIFLAVINRP"/>
</dbReference>
<dbReference type="InterPro" id="IPR001036">
    <property type="entry name" value="Acrflvin-R"/>
</dbReference>
<dbReference type="GO" id="GO:0042910">
    <property type="term" value="F:xenobiotic transmembrane transporter activity"/>
    <property type="evidence" value="ECO:0007669"/>
    <property type="project" value="TreeGrafter"/>
</dbReference>
<gene>
    <name evidence="2" type="ORF">BHU72_09855</name>
</gene>
<dbReference type="SUPFAM" id="SSF82714">
    <property type="entry name" value="Multidrug efflux transporter AcrB TolC docking domain, DN and DC subdomains"/>
    <property type="match status" value="2"/>
</dbReference>
<name>A0A1E5L2Y4_9FIRM</name>
<feature type="transmembrane region" description="Helical" evidence="1">
    <location>
        <begin position="462"/>
        <end position="489"/>
    </location>
</feature>
<proteinExistence type="predicted"/>
<keyword evidence="1" id="KW-0472">Membrane</keyword>
<evidence type="ECO:0008006" key="4">
    <source>
        <dbReference type="Google" id="ProtNLM"/>
    </source>
</evidence>
<evidence type="ECO:0000313" key="3">
    <source>
        <dbReference type="Proteomes" id="UP000095255"/>
    </source>
</evidence>
<dbReference type="STRING" id="1390249.BHU72_09855"/>
<dbReference type="PANTHER" id="PTHR32063">
    <property type="match status" value="1"/>
</dbReference>
<keyword evidence="3" id="KW-1185">Reference proteome</keyword>
<evidence type="ECO:0000313" key="2">
    <source>
        <dbReference type="EMBL" id="OEH84500.1"/>
    </source>
</evidence>
<dbReference type="Gene3D" id="3.30.2090.10">
    <property type="entry name" value="Multidrug efflux transporter AcrB TolC docking domain, DN and DC subdomains"/>
    <property type="match status" value="2"/>
</dbReference>